<dbReference type="EMBL" id="CP034562">
    <property type="protein sequence ID" value="AZQ63747.1"/>
    <property type="molecule type" value="Genomic_DNA"/>
</dbReference>
<reference evidence="1 2" key="1">
    <citation type="submission" date="2018-12" db="EMBL/GenBank/DDBJ databases">
        <title>Flammeovirga pectinis sp. nov., isolated from the gut of the Korean scallop, Patinopecten yessoensis.</title>
        <authorList>
            <person name="Bae J.-W."/>
            <person name="Jeong Y.-S."/>
            <person name="Kang W."/>
        </authorList>
    </citation>
    <scope>NUCLEOTIDE SEQUENCE [LARGE SCALE GENOMIC DNA]</scope>
    <source>
        <strain evidence="1 2">L12M1</strain>
    </source>
</reference>
<evidence type="ECO:0000313" key="2">
    <source>
        <dbReference type="Proteomes" id="UP000267268"/>
    </source>
</evidence>
<dbReference type="OrthoDB" id="9875098at2"/>
<evidence type="ECO:0008006" key="3">
    <source>
        <dbReference type="Google" id="ProtNLM"/>
    </source>
</evidence>
<keyword evidence="2" id="KW-1185">Reference proteome</keyword>
<dbReference type="RefSeq" id="WP_126616754.1">
    <property type="nucleotide sequence ID" value="NZ_CP034562.1"/>
</dbReference>
<sequence length="69" mass="7533">MNFIKSNKDLKSVAKKSIQAEELFEKRTVVELSDEELSNTKGGTSPSCIVTVSILVTTLIPNDAFSSKN</sequence>
<dbReference type="AlphaFoldDB" id="A0A3Q9FMU3"/>
<protein>
    <recommendedName>
        <fullName evidence="3">Class IIb bacteriocin, lactobin A/cerein 7B family</fullName>
    </recommendedName>
</protein>
<gene>
    <name evidence="1" type="ORF">EI427_16400</name>
</gene>
<dbReference type="Proteomes" id="UP000267268">
    <property type="component" value="Chromosome 1"/>
</dbReference>
<evidence type="ECO:0000313" key="1">
    <source>
        <dbReference type="EMBL" id="AZQ63747.1"/>
    </source>
</evidence>
<organism evidence="1 2">
    <name type="scientific">Flammeovirga pectinis</name>
    <dbReference type="NCBI Taxonomy" id="2494373"/>
    <lineage>
        <taxon>Bacteria</taxon>
        <taxon>Pseudomonadati</taxon>
        <taxon>Bacteroidota</taxon>
        <taxon>Cytophagia</taxon>
        <taxon>Cytophagales</taxon>
        <taxon>Flammeovirgaceae</taxon>
        <taxon>Flammeovirga</taxon>
    </lineage>
</organism>
<name>A0A3Q9FMU3_9BACT</name>
<dbReference type="KEGG" id="fll:EI427_16400"/>
<accession>A0A3Q9FMU3</accession>
<proteinExistence type="predicted"/>